<feature type="transmembrane region" description="Helical" evidence="2">
    <location>
        <begin position="86"/>
        <end position="105"/>
    </location>
</feature>
<accession>A0A9E7L0H6</accession>
<dbReference type="AlphaFoldDB" id="A0A9E7L0H6"/>
<sequence>MDPYGWLRSLVPQSNSIPRTLLVVLLLYSFTSQFLPIEPYLVPYLTSVKNFTNYQVATSIFPISVYAQLIFTLIMAPACYYLSHKLVITLGAFGLFLTYLIAWYGQSLVAMQIMQTSLTQTVSLLSFVLASELGQFLALKDAAYEIFFIISLTAGWNAKLKETWNGRSLKILSLWWAVAFAGISLVQNYGTNLFDAIDPQSKFNGHILAVSEAAGSLDDLKIVVMQELSGLSIFLQFIAFSGLFFVATAIFICFSYIDNGRDTSDMYMISEPEPEYILSDCVPQAG</sequence>
<evidence type="ECO:0000256" key="2">
    <source>
        <dbReference type="SAM" id="Phobius"/>
    </source>
</evidence>
<dbReference type="Pfam" id="PF01770">
    <property type="entry name" value="Folate_carrier"/>
    <property type="match status" value="2"/>
</dbReference>
<evidence type="ECO:0000256" key="1">
    <source>
        <dbReference type="ARBA" id="ARBA00005773"/>
    </source>
</evidence>
<gene>
    <name evidence="3" type="ORF">MUK42_06514</name>
</gene>
<name>A0A9E7L0H6_9LILI</name>
<feature type="transmembrane region" description="Helical" evidence="2">
    <location>
        <begin position="21"/>
        <end position="42"/>
    </location>
</feature>
<feature type="transmembrane region" description="Helical" evidence="2">
    <location>
        <begin position="172"/>
        <end position="190"/>
    </location>
</feature>
<dbReference type="PANTHER" id="PTHR10686:SF18">
    <property type="entry name" value="IP11787P-RELATED"/>
    <property type="match status" value="1"/>
</dbReference>
<reference evidence="3" key="1">
    <citation type="submission" date="2022-05" db="EMBL/GenBank/DDBJ databases">
        <title>The Musa troglodytarum L. genome provides insights into the mechanism of non-climacteric behaviour and enrichment of carotenoids.</title>
        <authorList>
            <person name="Wang J."/>
        </authorList>
    </citation>
    <scope>NUCLEOTIDE SEQUENCE</scope>
    <source>
        <tissue evidence="3">Leaf</tissue>
    </source>
</reference>
<keyword evidence="2" id="KW-0472">Membrane</keyword>
<organism evidence="3 4">
    <name type="scientific">Musa troglodytarum</name>
    <name type="common">fe'i banana</name>
    <dbReference type="NCBI Taxonomy" id="320322"/>
    <lineage>
        <taxon>Eukaryota</taxon>
        <taxon>Viridiplantae</taxon>
        <taxon>Streptophyta</taxon>
        <taxon>Embryophyta</taxon>
        <taxon>Tracheophyta</taxon>
        <taxon>Spermatophyta</taxon>
        <taxon>Magnoliopsida</taxon>
        <taxon>Liliopsida</taxon>
        <taxon>Zingiberales</taxon>
        <taxon>Musaceae</taxon>
        <taxon>Musa</taxon>
    </lineage>
</organism>
<evidence type="ECO:0000313" key="3">
    <source>
        <dbReference type="EMBL" id="URE39292.1"/>
    </source>
</evidence>
<feature type="transmembrane region" description="Helical" evidence="2">
    <location>
        <begin position="233"/>
        <end position="257"/>
    </location>
</feature>
<dbReference type="GO" id="GO:0005886">
    <property type="term" value="C:plasma membrane"/>
    <property type="evidence" value="ECO:0007669"/>
    <property type="project" value="TreeGrafter"/>
</dbReference>
<keyword evidence="2" id="KW-1133">Transmembrane helix</keyword>
<keyword evidence="2" id="KW-0812">Transmembrane</keyword>
<keyword evidence="4" id="KW-1185">Reference proteome</keyword>
<dbReference type="Proteomes" id="UP001055439">
    <property type="component" value="Chromosome 8"/>
</dbReference>
<dbReference type="OrthoDB" id="1910514at2759"/>
<protein>
    <submittedName>
        <fullName evidence="3">Reduced folate carrier</fullName>
    </submittedName>
</protein>
<feature type="transmembrane region" description="Helical" evidence="2">
    <location>
        <begin position="54"/>
        <end position="74"/>
    </location>
</feature>
<proteinExistence type="inferred from homology"/>
<dbReference type="InterPro" id="IPR002666">
    <property type="entry name" value="Folate_carrier"/>
</dbReference>
<dbReference type="EMBL" id="CP097510">
    <property type="protein sequence ID" value="URE39292.1"/>
    <property type="molecule type" value="Genomic_DNA"/>
</dbReference>
<comment type="similarity">
    <text evidence="1">Belongs to the reduced folate carrier (RFC) transporter (TC 2.A.48) family.</text>
</comment>
<dbReference type="GO" id="GO:0090482">
    <property type="term" value="F:vitamin transmembrane transporter activity"/>
    <property type="evidence" value="ECO:0007669"/>
    <property type="project" value="InterPro"/>
</dbReference>
<evidence type="ECO:0000313" key="4">
    <source>
        <dbReference type="Proteomes" id="UP001055439"/>
    </source>
</evidence>
<dbReference type="PANTHER" id="PTHR10686">
    <property type="entry name" value="FOLATE TRANSPORTER"/>
    <property type="match status" value="1"/>
</dbReference>